<accession>A0A150FY75</accession>
<evidence type="ECO:0000256" key="1">
    <source>
        <dbReference type="SAM" id="Phobius"/>
    </source>
</evidence>
<keyword evidence="3" id="KW-1185">Reference proteome</keyword>
<comment type="caution">
    <text evidence="2">The sequence shown here is derived from an EMBL/GenBank/DDBJ whole genome shotgun (WGS) entry which is preliminary data.</text>
</comment>
<evidence type="ECO:0000313" key="2">
    <source>
        <dbReference type="EMBL" id="KXZ42573.1"/>
    </source>
</evidence>
<feature type="transmembrane region" description="Helical" evidence="1">
    <location>
        <begin position="12"/>
        <end position="37"/>
    </location>
</feature>
<reference evidence="3" key="1">
    <citation type="journal article" date="2016" name="Nat. Commun.">
        <title>The Gonium pectorale genome demonstrates co-option of cell cycle regulation during the evolution of multicellularity.</title>
        <authorList>
            <person name="Hanschen E.R."/>
            <person name="Marriage T.N."/>
            <person name="Ferris P.J."/>
            <person name="Hamaji T."/>
            <person name="Toyoda A."/>
            <person name="Fujiyama A."/>
            <person name="Neme R."/>
            <person name="Noguchi H."/>
            <person name="Minakuchi Y."/>
            <person name="Suzuki M."/>
            <person name="Kawai-Toyooka H."/>
            <person name="Smith D.R."/>
            <person name="Sparks H."/>
            <person name="Anderson J."/>
            <person name="Bakaric R."/>
            <person name="Luria V."/>
            <person name="Karger A."/>
            <person name="Kirschner M.W."/>
            <person name="Durand P.M."/>
            <person name="Michod R.E."/>
            <person name="Nozaki H."/>
            <person name="Olson B.J."/>
        </authorList>
    </citation>
    <scope>NUCLEOTIDE SEQUENCE [LARGE SCALE GENOMIC DNA]</scope>
    <source>
        <strain evidence="3">NIES-2863</strain>
    </source>
</reference>
<feature type="transmembrane region" description="Helical" evidence="1">
    <location>
        <begin position="81"/>
        <end position="101"/>
    </location>
</feature>
<gene>
    <name evidence="2" type="ORF">GPECTOR_133g612</name>
</gene>
<feature type="transmembrane region" description="Helical" evidence="1">
    <location>
        <begin position="192"/>
        <end position="213"/>
    </location>
</feature>
<name>A0A150FY75_GONPE</name>
<keyword evidence="1" id="KW-0812">Transmembrane</keyword>
<feature type="transmembrane region" description="Helical" evidence="1">
    <location>
        <begin position="107"/>
        <end position="128"/>
    </location>
</feature>
<keyword evidence="1" id="KW-1133">Transmembrane helix</keyword>
<dbReference type="Proteomes" id="UP000075714">
    <property type="component" value="Unassembled WGS sequence"/>
</dbReference>
<evidence type="ECO:0000313" key="3">
    <source>
        <dbReference type="Proteomes" id="UP000075714"/>
    </source>
</evidence>
<sequence length="269" mass="29739">MYLVSAPFYSPFLRWACLICIFAQVVPFLVVDIGGGLRYSQHKLPRPVVAAYQFAQPPAAKACNWMKDKCKKQSDTKLPSLHAAIYWLLLVLLTLLTHVAAAVCIMVAGTVGLLLSAASLLCGCFLVLSKLMTCRKLRQWWLDTWVVERSGGGRGDNSAANQGRTQWLILAELFLESIPQLGIQMYNNSLAGLTAVALVSCTVSAYFILDYLYQIGHHLLIKKEKTLSTLELDNGLLHKIFDKVAKKCCERFQRRAGGGFAKACIVIGL</sequence>
<keyword evidence="1" id="KW-0472">Membrane</keyword>
<dbReference type="EMBL" id="LSYV01000133">
    <property type="protein sequence ID" value="KXZ42573.1"/>
    <property type="molecule type" value="Genomic_DNA"/>
</dbReference>
<organism evidence="2 3">
    <name type="scientific">Gonium pectorale</name>
    <name type="common">Green alga</name>
    <dbReference type="NCBI Taxonomy" id="33097"/>
    <lineage>
        <taxon>Eukaryota</taxon>
        <taxon>Viridiplantae</taxon>
        <taxon>Chlorophyta</taxon>
        <taxon>core chlorophytes</taxon>
        <taxon>Chlorophyceae</taxon>
        <taxon>CS clade</taxon>
        <taxon>Chlamydomonadales</taxon>
        <taxon>Volvocaceae</taxon>
        <taxon>Gonium</taxon>
    </lineage>
</organism>
<protein>
    <submittedName>
        <fullName evidence="2">Uncharacterized protein</fullName>
    </submittedName>
</protein>
<proteinExistence type="predicted"/>
<dbReference type="AlphaFoldDB" id="A0A150FY75"/>